<comment type="caution">
    <text evidence="2">The sequence shown here is derived from an EMBL/GenBank/DDBJ whole genome shotgun (WGS) entry which is preliminary data.</text>
</comment>
<gene>
    <name evidence="2" type="ORF">E1809_19805</name>
</gene>
<reference evidence="2 3" key="1">
    <citation type="submission" date="2019-03" db="EMBL/GenBank/DDBJ databases">
        <title>Whole genome sequence of Arthrobacter sp JH1-1.</title>
        <authorList>
            <person name="Trinh H.N."/>
        </authorList>
    </citation>
    <scope>NUCLEOTIDE SEQUENCE [LARGE SCALE GENOMIC DNA]</scope>
    <source>
        <strain evidence="2 3">JH1-1</strain>
    </source>
</reference>
<evidence type="ECO:0000313" key="2">
    <source>
        <dbReference type="EMBL" id="TDF91766.1"/>
    </source>
</evidence>
<dbReference type="Pfam" id="PF14028">
    <property type="entry name" value="Lant_dehydr_C"/>
    <property type="match status" value="1"/>
</dbReference>
<accession>A0A4R5K9U3</accession>
<dbReference type="OrthoDB" id="70280at2"/>
<dbReference type="RefSeq" id="WP_133205963.1">
    <property type="nucleotide sequence ID" value="NZ_SMRU01000027.1"/>
</dbReference>
<name>A0A4R5K9U3_9MICC</name>
<keyword evidence="3" id="KW-1185">Reference proteome</keyword>
<evidence type="ECO:0000313" key="3">
    <source>
        <dbReference type="Proteomes" id="UP000295511"/>
    </source>
</evidence>
<feature type="domain" description="Thiopeptide-type bacteriocin biosynthesis" evidence="1">
    <location>
        <begin position="5"/>
        <end position="255"/>
    </location>
</feature>
<dbReference type="EMBL" id="SMRU01000027">
    <property type="protein sequence ID" value="TDF91766.1"/>
    <property type="molecule type" value="Genomic_DNA"/>
</dbReference>
<organism evidence="2 3">
    <name type="scientific">Arthrobacter terricola</name>
    <dbReference type="NCBI Taxonomy" id="2547396"/>
    <lineage>
        <taxon>Bacteria</taxon>
        <taxon>Bacillati</taxon>
        <taxon>Actinomycetota</taxon>
        <taxon>Actinomycetes</taxon>
        <taxon>Micrococcales</taxon>
        <taxon>Micrococcaceae</taxon>
        <taxon>Arthrobacter</taxon>
    </lineage>
</organism>
<dbReference type="InterPro" id="IPR023809">
    <property type="entry name" value="Thiopep_bacteriocin_synth_dom"/>
</dbReference>
<protein>
    <recommendedName>
        <fullName evidence="1">Thiopeptide-type bacteriocin biosynthesis domain-containing protein</fullName>
    </recommendedName>
</protein>
<proteinExistence type="predicted"/>
<dbReference type="Proteomes" id="UP000295511">
    <property type="component" value="Unassembled WGS sequence"/>
</dbReference>
<sequence length="377" mass="43037">MISTLRLNHHDDRKRELLLDLLPLLREMERVSGIDALWIQRHWLRGPHLRINMSTAAPLQEDIRLGIEEAARLALERRPSTREIDPQEWEKTSISLGQAELVPGPYGPVAKDNTIEWEQQPVGTDTFVRDLEVLKVKGALISQSLPMVQEALTQQHDRRSVIALYAMLALAKAYPDGGAAHGYLAYLSHWKEFLHWNPASERIEEVWAKSYENQREPIAALFKSLGNQPDPMLERWEGWVSAAWDPALDLARRGLVLPYPHADRLELAKSMGEQLGRRWGGGDDRKYSDFHTEFRKLDFTKLGDSDAFSAFRFLINCQFDILTLMDIHPVERYTLAYFLSRAVEDQEATTWKTLVAGGVARQALDPSAAPTLPWRGE</sequence>
<evidence type="ECO:0000259" key="1">
    <source>
        <dbReference type="Pfam" id="PF14028"/>
    </source>
</evidence>
<dbReference type="AlphaFoldDB" id="A0A4R5K9U3"/>